<reference evidence="1" key="1">
    <citation type="submission" date="2024-02" db="EMBL/GenBank/DDBJ databases">
        <title>Metagenome Assembled Genome of Zalaria obscura JY119.</title>
        <authorList>
            <person name="Vighnesh L."/>
            <person name="Jagadeeshwari U."/>
            <person name="Venkata Ramana C."/>
            <person name="Sasikala C."/>
        </authorList>
    </citation>
    <scope>NUCLEOTIDE SEQUENCE</scope>
    <source>
        <strain evidence="1">JY119</strain>
    </source>
</reference>
<accession>A0ACC3S6V9</accession>
<organism evidence="1 2">
    <name type="scientific">Zalaria obscura</name>
    <dbReference type="NCBI Taxonomy" id="2024903"/>
    <lineage>
        <taxon>Eukaryota</taxon>
        <taxon>Fungi</taxon>
        <taxon>Dikarya</taxon>
        <taxon>Ascomycota</taxon>
        <taxon>Pezizomycotina</taxon>
        <taxon>Dothideomycetes</taxon>
        <taxon>Dothideomycetidae</taxon>
        <taxon>Dothideales</taxon>
        <taxon>Zalariaceae</taxon>
        <taxon>Zalaria</taxon>
    </lineage>
</organism>
<evidence type="ECO:0000313" key="1">
    <source>
        <dbReference type="EMBL" id="KAK8196669.1"/>
    </source>
</evidence>
<dbReference type="EMBL" id="JAMKPW020000041">
    <property type="protein sequence ID" value="KAK8196669.1"/>
    <property type="molecule type" value="Genomic_DNA"/>
</dbReference>
<comment type="caution">
    <text evidence="1">The sequence shown here is derived from an EMBL/GenBank/DDBJ whole genome shotgun (WGS) entry which is preliminary data.</text>
</comment>
<evidence type="ECO:0000313" key="2">
    <source>
        <dbReference type="Proteomes" id="UP001320706"/>
    </source>
</evidence>
<dbReference type="Proteomes" id="UP001320706">
    <property type="component" value="Unassembled WGS sequence"/>
</dbReference>
<proteinExistence type="predicted"/>
<protein>
    <submittedName>
        <fullName evidence="1">Uncharacterized protein</fullName>
    </submittedName>
</protein>
<sequence>MLWLAHACARPVRAAAACGKCSDWHRDASVVDVIMLADSSFHQYTVQGLAAFQAWTGLNGTFASQALSAMDDQQSLANPSDGAMDFVYELDDFEKDLQLYASPMDPSIYSKIYPETPHPKIAEIAGLMTDLYNLFVEMIYINAEHIALPPHTSKPINIAVAAQFGLTKDVVDIMQMLPYYTGDVNWNHGSDHNELLHWGEFGSDLRGNDVDWIEQVIDPYYALDYAKVHPSGRERLQGWDEEDGVYMRPWYLPLNDMGNHGSLMVLNTRDFHMWFVDQMGGVMDPALEHLPTKETTNRNDMEQYPNRPATEFLRDIIERFRSLEYIPGGLYDEQQQEYSDFKRMYVSAGWPDNFDKATFDRLREEREQAQQDRGKAEEPLNQLKKYLMWGKMREDHEKYHHEALAELQALPAEAAPDKRRELEERMENSGKRVTPEAFAEQQEETKRVLEEQESELQKLLEDNKDLDWDSLDWREDRAAHDRHRYEGSIKTLQAYLQDESWEARDERQIREARMESEKVDPVIKKGWEERVEKGLEITEGRWSRCQGVIPTLSASCSGRSALQKAHIWGDLRARVTGIRVAVFPAGCVWTGRHAYLHARLASIT</sequence>
<gene>
    <name evidence="1" type="ORF">M8818_006836</name>
</gene>
<keyword evidence="2" id="KW-1185">Reference proteome</keyword>
<name>A0ACC3S6V9_9PEZI</name>